<dbReference type="Gene3D" id="3.90.1170.50">
    <property type="entry name" value="Aldehyde oxidase/xanthine dehydrogenase, a/b hammerhead"/>
    <property type="match status" value="1"/>
</dbReference>
<dbReference type="InterPro" id="IPR000674">
    <property type="entry name" value="Ald_Oxase/Xan_DH_a/b"/>
</dbReference>
<dbReference type="InterPro" id="IPR046867">
    <property type="entry name" value="AldOxase/xan_DH_MoCoBD2"/>
</dbReference>
<name>A0ABV6YVN5_UNCC1</name>
<evidence type="ECO:0000313" key="3">
    <source>
        <dbReference type="Proteomes" id="UP001594351"/>
    </source>
</evidence>
<evidence type="ECO:0000313" key="2">
    <source>
        <dbReference type="EMBL" id="MFC1850156.1"/>
    </source>
</evidence>
<protein>
    <submittedName>
        <fullName evidence="2">Xanthine dehydrogenase family protein molybdopterin-binding subunit</fullName>
    </submittedName>
</protein>
<dbReference type="InterPro" id="IPR008274">
    <property type="entry name" value="AldOxase/xan_DH_MoCoBD1"/>
</dbReference>
<reference evidence="2 3" key="1">
    <citation type="submission" date="2024-09" db="EMBL/GenBank/DDBJ databases">
        <title>Laminarin stimulates single cell rates of sulfate reduction while oxygen inhibits transcriptomic activity in coastal marine sediment.</title>
        <authorList>
            <person name="Lindsay M."/>
            <person name="Orcutt B."/>
            <person name="Emerson D."/>
            <person name="Stepanauskas R."/>
            <person name="D'Angelo T."/>
        </authorList>
    </citation>
    <scope>NUCLEOTIDE SEQUENCE [LARGE SCALE GENOMIC DNA]</scope>
    <source>
        <strain evidence="2">SAG AM-311-K15</strain>
    </source>
</reference>
<feature type="domain" description="Aldehyde oxidase/xanthine dehydrogenase a/b hammerhead" evidence="1">
    <location>
        <begin position="18"/>
        <end position="124"/>
    </location>
</feature>
<dbReference type="Proteomes" id="UP001594351">
    <property type="component" value="Unassembled WGS sequence"/>
</dbReference>
<dbReference type="Pfam" id="PF01315">
    <property type="entry name" value="Ald_Xan_dh_C"/>
    <property type="match status" value="1"/>
</dbReference>
<dbReference type="Gene3D" id="3.30.365.10">
    <property type="entry name" value="Aldehyde oxidase/xanthine dehydrogenase, molybdopterin binding domain"/>
    <property type="match status" value="4"/>
</dbReference>
<gene>
    <name evidence="2" type="ORF">ACFL27_08200</name>
</gene>
<keyword evidence="3" id="KW-1185">Reference proteome</keyword>
<dbReference type="SUPFAM" id="SSF56003">
    <property type="entry name" value="Molybdenum cofactor-binding domain"/>
    <property type="match status" value="1"/>
</dbReference>
<comment type="caution">
    <text evidence="2">The sequence shown here is derived from an EMBL/GenBank/DDBJ whole genome shotgun (WGS) entry which is preliminary data.</text>
</comment>
<organism evidence="2 3">
    <name type="scientific">candidate division CSSED10-310 bacterium</name>
    <dbReference type="NCBI Taxonomy" id="2855610"/>
    <lineage>
        <taxon>Bacteria</taxon>
        <taxon>Bacteria division CSSED10-310</taxon>
    </lineage>
</organism>
<evidence type="ECO:0000259" key="1">
    <source>
        <dbReference type="SMART" id="SM01008"/>
    </source>
</evidence>
<dbReference type="EMBL" id="JBHPBY010000079">
    <property type="protein sequence ID" value="MFC1850156.1"/>
    <property type="molecule type" value="Genomic_DNA"/>
</dbReference>
<dbReference type="InterPro" id="IPR016208">
    <property type="entry name" value="Ald_Oxase/xanthine_DH-like"/>
</dbReference>
<dbReference type="InterPro" id="IPR036856">
    <property type="entry name" value="Ald_Oxase/Xan_DH_a/b_sf"/>
</dbReference>
<dbReference type="PANTHER" id="PTHR11908">
    <property type="entry name" value="XANTHINE DEHYDROGENASE"/>
    <property type="match status" value="1"/>
</dbReference>
<dbReference type="Pfam" id="PF02738">
    <property type="entry name" value="MoCoBD_1"/>
    <property type="match status" value="1"/>
</dbReference>
<dbReference type="SUPFAM" id="SSF54665">
    <property type="entry name" value="CO dehydrogenase molybdoprotein N-domain-like"/>
    <property type="match status" value="1"/>
</dbReference>
<sequence length="763" mass="83321">MPVIGKSVKRKDALAKVTGAARYVEDYYYQDMLYGYVVRSEYPHAEILSINTKSAGSLPGVAAVLTASDVPGQNMIPIVYNDLPLLAANKTLFAGEPVALIAAKTRQIAMRAAQRIKIRYKEHTPILSIEGALKPEAPRIYGSDNIFTHHRIIRGNVEQGFAAADIILEDTFQTGYQEHAYIERQGMIAVPGSDGTMTVIGSMQCPFYVHEALATLLNLPYNQIKVIQTVTGGAFGGKEDVPSIVAGQAAILAHFTRKPVKLIYEREEDMISMSKRHPSLTKIKLGLSGEGYLQAIHVDYKLNAGAYSTLSPVVLWRGAVHATGPYRYEHALVEAYAVATNLVPCGAFRGFGSPQIIFAIESMMDMAAFQLNLDPAELRKRNIFQQDDVTITGQILKESVGLEQTLKQALQHSKWHDKTLKNNSTKQRRRRGKGLSCFHYGVGLGAGGKRLARAGADVVIFADSSVAVAVGNTEMGQGSETVLAQIAADSLNAPFENIRILPVDTTKVPDSGPTVASRTTFMSGNAIKKACLPIRQRIDAVAADLLHAEPEALSAKEGFFQIVNKKKKKQDQEIHFTQVVQECFQRREQMSNKGWYISPETTWNPETGQGDAYIVYSYATIVAEVEVDVETGEVTVLKLFSAHDMGKAINPQQVEGQIEGGAIQGFSYALMEDIVHEHGIMQNPNFATYIFPTFLDVPSVQPLIVEAPYSAGPDGAKGIGEPPLMGIAPAVTNAIFDAVGVRCKRLPVFPEHIFQGLKQKETS</sequence>
<dbReference type="SMART" id="SM01008">
    <property type="entry name" value="Ald_Xan_dh_C"/>
    <property type="match status" value="1"/>
</dbReference>
<dbReference type="Pfam" id="PF20256">
    <property type="entry name" value="MoCoBD_2"/>
    <property type="match status" value="1"/>
</dbReference>
<proteinExistence type="predicted"/>
<dbReference type="PANTHER" id="PTHR11908:SF157">
    <property type="entry name" value="XANTHINE DEHYDROGENASE SUBUNIT D-RELATED"/>
    <property type="match status" value="1"/>
</dbReference>
<dbReference type="InterPro" id="IPR037165">
    <property type="entry name" value="AldOxase/xan_DH_Mopterin-bd_sf"/>
</dbReference>
<accession>A0ABV6YVN5</accession>